<dbReference type="EMBL" id="AZHD01000013">
    <property type="protein sequence ID" value="OAA57994.1"/>
    <property type="molecule type" value="Genomic_DNA"/>
</dbReference>
<dbReference type="OrthoDB" id="194289at2759"/>
<keyword evidence="2" id="KW-0812">Transmembrane</keyword>
<feature type="transmembrane region" description="Helical" evidence="2">
    <location>
        <begin position="250"/>
        <end position="276"/>
    </location>
</feature>
<protein>
    <recommendedName>
        <fullName evidence="5">Mitochondrial inner membrane protein 1</fullName>
    </recommendedName>
</protein>
<feature type="compositionally biased region" description="Basic and acidic residues" evidence="1">
    <location>
        <begin position="86"/>
        <end position="102"/>
    </location>
</feature>
<reference evidence="3 4" key="1">
    <citation type="journal article" date="2016" name="Genome Biol. Evol.">
        <title>Divergent and convergent evolution of fungal pathogenicity.</title>
        <authorList>
            <person name="Shang Y."/>
            <person name="Xiao G."/>
            <person name="Zheng P."/>
            <person name="Cen K."/>
            <person name="Zhan S."/>
            <person name="Wang C."/>
        </authorList>
    </citation>
    <scope>NUCLEOTIDE SEQUENCE [LARGE SCALE GENOMIC DNA]</scope>
    <source>
        <strain evidence="3 4">RCEF 264</strain>
    </source>
</reference>
<feature type="region of interest" description="Disordered" evidence="1">
    <location>
        <begin position="86"/>
        <end position="128"/>
    </location>
</feature>
<evidence type="ECO:0000313" key="4">
    <source>
        <dbReference type="Proteomes" id="UP000076874"/>
    </source>
</evidence>
<name>A0A167QV21_9HYPO</name>
<evidence type="ECO:0008006" key="5">
    <source>
        <dbReference type="Google" id="ProtNLM"/>
    </source>
</evidence>
<evidence type="ECO:0000256" key="1">
    <source>
        <dbReference type="SAM" id="MobiDB-lite"/>
    </source>
</evidence>
<evidence type="ECO:0000256" key="2">
    <source>
        <dbReference type="SAM" id="Phobius"/>
    </source>
</evidence>
<feature type="compositionally biased region" description="Basic and acidic residues" evidence="1">
    <location>
        <begin position="326"/>
        <end position="396"/>
    </location>
</feature>
<dbReference type="AlphaFoldDB" id="A0A167QV21"/>
<sequence>MLRTSSSRPLFGSVVRASRTAARRSTTARPATTPLAATVRHRSQVQMFAVTRLFPRVATAAAWPPRLHQGVAAYSSDRPPVKLEIDRASERETAKKKLEARPGEVTTESSVRHVSEPYETPRQQPPVVESVKTDVNTIKEALAWKAVPRESYIVGLGGTVPYLVTSLTTVYLGWNLRHTYPTSSALGNSFMVSQETAQHWLSVIEPLQLGYGAVIISFLGAIHWGMEYMEKSPSPQRTRFRYAMGVLSPAVAWPTLFLPVHFALTGQFLAFVLLYFADSRATSLGWAPPWYATYRFVLTFIVGVAIMISLIFRAKVDSSGSDMTQRLEEGLHRRGQREEEYTAKWASLEKQEKEKRKKEEQEAKKQEKKKKDEEEAEKKEEEGSKANEKEGGVADKENEEEGDRGQTTDRGDERGHRNENEGRDISGDTTSKKKAIPGDKSQ</sequence>
<feature type="transmembrane region" description="Helical" evidence="2">
    <location>
        <begin position="152"/>
        <end position="174"/>
    </location>
</feature>
<dbReference type="STRING" id="1081102.A0A167QV21"/>
<dbReference type="PANTHER" id="PTHR15887">
    <property type="entry name" value="TRANSMEMBRANE PROTEIN 69"/>
    <property type="match status" value="1"/>
</dbReference>
<accession>A0A167QV21</accession>
<proteinExistence type="predicted"/>
<keyword evidence="2" id="KW-0472">Membrane</keyword>
<feature type="compositionally biased region" description="Basic and acidic residues" evidence="1">
    <location>
        <begin position="403"/>
        <end position="426"/>
    </location>
</feature>
<gene>
    <name evidence="3" type="ORF">SPI_06879</name>
</gene>
<keyword evidence="2" id="KW-1133">Transmembrane helix</keyword>
<feature type="region of interest" description="Disordered" evidence="1">
    <location>
        <begin position="326"/>
        <end position="442"/>
    </location>
</feature>
<feature type="transmembrane region" description="Helical" evidence="2">
    <location>
        <begin position="296"/>
        <end position="316"/>
    </location>
</feature>
<organism evidence="3 4">
    <name type="scientific">Niveomyces insectorum RCEF 264</name>
    <dbReference type="NCBI Taxonomy" id="1081102"/>
    <lineage>
        <taxon>Eukaryota</taxon>
        <taxon>Fungi</taxon>
        <taxon>Dikarya</taxon>
        <taxon>Ascomycota</taxon>
        <taxon>Pezizomycotina</taxon>
        <taxon>Sordariomycetes</taxon>
        <taxon>Hypocreomycetidae</taxon>
        <taxon>Hypocreales</taxon>
        <taxon>Cordycipitaceae</taxon>
        <taxon>Niveomyces</taxon>
    </lineage>
</organism>
<keyword evidence="4" id="KW-1185">Reference proteome</keyword>
<comment type="caution">
    <text evidence="3">The sequence shown here is derived from an EMBL/GenBank/DDBJ whole genome shotgun (WGS) entry which is preliminary data.</text>
</comment>
<dbReference type="Proteomes" id="UP000076874">
    <property type="component" value="Unassembled WGS sequence"/>
</dbReference>
<feature type="transmembrane region" description="Helical" evidence="2">
    <location>
        <begin position="209"/>
        <end position="229"/>
    </location>
</feature>
<evidence type="ECO:0000313" key="3">
    <source>
        <dbReference type="EMBL" id="OAA57994.1"/>
    </source>
</evidence>
<dbReference type="InterPro" id="IPR021836">
    <property type="entry name" value="DUF3429"/>
</dbReference>
<dbReference type="PANTHER" id="PTHR15887:SF1">
    <property type="entry name" value="TRANSMEMBRANE PROTEIN 69"/>
    <property type="match status" value="1"/>
</dbReference>
<dbReference type="Pfam" id="PF11911">
    <property type="entry name" value="DUF3429"/>
    <property type="match status" value="1"/>
</dbReference>